<dbReference type="PROSITE" id="PS50005">
    <property type="entry name" value="TPR"/>
    <property type="match status" value="1"/>
</dbReference>
<dbReference type="RefSeq" id="WP_104002298.1">
    <property type="nucleotide sequence ID" value="NZ_FNVQ01000001.1"/>
</dbReference>
<dbReference type="SUPFAM" id="SSF48452">
    <property type="entry name" value="TPR-like"/>
    <property type="match status" value="1"/>
</dbReference>
<accession>A0A1H5XHF3</accession>
<dbReference type="SMART" id="SM00028">
    <property type="entry name" value="TPR"/>
    <property type="match status" value="2"/>
</dbReference>
<feature type="repeat" description="TPR" evidence="1">
    <location>
        <begin position="106"/>
        <end position="139"/>
    </location>
</feature>
<organism evidence="2 3">
    <name type="scientific">Marinobacterium lutimaris</name>
    <dbReference type="NCBI Taxonomy" id="568106"/>
    <lineage>
        <taxon>Bacteria</taxon>
        <taxon>Pseudomonadati</taxon>
        <taxon>Pseudomonadota</taxon>
        <taxon>Gammaproteobacteria</taxon>
        <taxon>Oceanospirillales</taxon>
        <taxon>Oceanospirillaceae</taxon>
        <taxon>Marinobacterium</taxon>
    </lineage>
</organism>
<evidence type="ECO:0000256" key="1">
    <source>
        <dbReference type="PROSITE-ProRule" id="PRU00339"/>
    </source>
</evidence>
<gene>
    <name evidence="2" type="ORF">SAMN05444390_1011390</name>
</gene>
<proteinExistence type="predicted"/>
<keyword evidence="3" id="KW-1185">Reference proteome</keyword>
<dbReference type="InterPro" id="IPR019734">
    <property type="entry name" value="TPR_rpt"/>
</dbReference>
<dbReference type="InterPro" id="IPR011990">
    <property type="entry name" value="TPR-like_helical_dom_sf"/>
</dbReference>
<name>A0A1H5XHF3_9GAMM</name>
<dbReference type="AlphaFoldDB" id="A0A1H5XHF3"/>
<keyword evidence="1" id="KW-0802">TPR repeat</keyword>
<evidence type="ECO:0000313" key="2">
    <source>
        <dbReference type="EMBL" id="SEG11188.1"/>
    </source>
</evidence>
<dbReference type="EMBL" id="FNVQ01000001">
    <property type="protein sequence ID" value="SEG11188.1"/>
    <property type="molecule type" value="Genomic_DNA"/>
</dbReference>
<protein>
    <submittedName>
        <fullName evidence="2">Tetratricopeptide repeat-containing protein</fullName>
    </submittedName>
</protein>
<reference evidence="2 3" key="1">
    <citation type="submission" date="2016-10" db="EMBL/GenBank/DDBJ databases">
        <authorList>
            <person name="de Groot N.N."/>
        </authorList>
    </citation>
    <scope>NUCLEOTIDE SEQUENCE [LARGE SCALE GENOMIC DNA]</scope>
    <source>
        <strain evidence="2 3">DSM 22012</strain>
    </source>
</reference>
<dbReference type="Pfam" id="PF13181">
    <property type="entry name" value="TPR_8"/>
    <property type="match status" value="1"/>
</dbReference>
<dbReference type="Gene3D" id="1.25.40.10">
    <property type="entry name" value="Tetratricopeptide repeat domain"/>
    <property type="match status" value="1"/>
</dbReference>
<evidence type="ECO:0000313" key="3">
    <source>
        <dbReference type="Proteomes" id="UP000236745"/>
    </source>
</evidence>
<dbReference type="Proteomes" id="UP000236745">
    <property type="component" value="Unassembled WGS sequence"/>
</dbReference>
<dbReference type="OrthoDB" id="6194004at2"/>
<sequence>MNQNHQAAAAEAHAYHLGVAEAGKCFALKGDHREALRHYREAMRLAVSASAPEVFFRHYCQCVLESLELTGQFQEVIEYCEKADAYYEQISSQKQAPSQLHGRDHASILERLGLIYAKQGESEAAIACLEKARTLAGSERLALTEQVYGWLRRGMVPDVARLTAAQRKHQYFTVRAEQVDARRARPLTADQGSKHHRGVNPFNISD</sequence>